<keyword evidence="3" id="KW-1185">Reference proteome</keyword>
<feature type="transmembrane region" description="Helical" evidence="1">
    <location>
        <begin position="34"/>
        <end position="58"/>
    </location>
</feature>
<evidence type="ECO:0000313" key="3">
    <source>
        <dbReference type="Proteomes" id="UP000316621"/>
    </source>
</evidence>
<accession>A0A4Y7IK64</accession>
<keyword evidence="1" id="KW-1133">Transmembrane helix</keyword>
<proteinExistence type="predicted"/>
<dbReference type="PANTHER" id="PTHR48007">
    <property type="entry name" value="LEUCINE-RICH REPEAT RECEPTOR-LIKE PROTEIN KINASE PXC1"/>
    <property type="match status" value="1"/>
</dbReference>
<name>A0A4Y7IK64_PAPSO</name>
<organism evidence="2 3">
    <name type="scientific">Papaver somniferum</name>
    <name type="common">Opium poppy</name>
    <dbReference type="NCBI Taxonomy" id="3469"/>
    <lineage>
        <taxon>Eukaryota</taxon>
        <taxon>Viridiplantae</taxon>
        <taxon>Streptophyta</taxon>
        <taxon>Embryophyta</taxon>
        <taxon>Tracheophyta</taxon>
        <taxon>Spermatophyta</taxon>
        <taxon>Magnoliopsida</taxon>
        <taxon>Ranunculales</taxon>
        <taxon>Papaveraceae</taxon>
        <taxon>Papaveroideae</taxon>
        <taxon>Papaver</taxon>
    </lineage>
</organism>
<dbReference type="PANTHER" id="PTHR48007:SF4">
    <property type="entry name" value="LEUCINE-RICH REPEAT RECEPTOR-LIKE PROTEIN KINASE PXC1"/>
    <property type="match status" value="1"/>
</dbReference>
<dbReference type="InterPro" id="IPR046959">
    <property type="entry name" value="PRK1-6/SRF4-like"/>
</dbReference>
<sequence>MFTISSYNGNPFLCGSPLPTSCKKSKLKLIAGSLWITIFVIVDILAFFVLLSLVCVCIKKKKIGIAFQGKNKNKNKKVDVEAVPAEDKEKKLKFMDNGGVTFELNDLLKASAEGLGKGEFI</sequence>
<dbReference type="Gramene" id="RZC49284">
    <property type="protein sequence ID" value="RZC49284"/>
    <property type="gene ID" value="C5167_017712"/>
</dbReference>
<keyword evidence="1" id="KW-0472">Membrane</keyword>
<protein>
    <submittedName>
        <fullName evidence="2">Uncharacterized protein</fullName>
    </submittedName>
</protein>
<dbReference type="AlphaFoldDB" id="A0A4Y7IK64"/>
<evidence type="ECO:0000256" key="1">
    <source>
        <dbReference type="SAM" id="Phobius"/>
    </source>
</evidence>
<keyword evidence="1" id="KW-0812">Transmembrane</keyword>
<dbReference type="EMBL" id="CM010716">
    <property type="protein sequence ID" value="RZC49284.1"/>
    <property type="molecule type" value="Genomic_DNA"/>
</dbReference>
<gene>
    <name evidence="2" type="ORF">C5167_017712</name>
</gene>
<evidence type="ECO:0000313" key="2">
    <source>
        <dbReference type="EMBL" id="RZC49284.1"/>
    </source>
</evidence>
<reference evidence="2 3" key="1">
    <citation type="journal article" date="2018" name="Science">
        <title>The opium poppy genome and morphinan production.</title>
        <authorList>
            <person name="Guo L."/>
            <person name="Winzer T."/>
            <person name="Yang X."/>
            <person name="Li Y."/>
            <person name="Ning Z."/>
            <person name="He Z."/>
            <person name="Teodor R."/>
            <person name="Lu Y."/>
            <person name="Bowser T.A."/>
            <person name="Graham I.A."/>
            <person name="Ye K."/>
        </authorList>
    </citation>
    <scope>NUCLEOTIDE SEQUENCE [LARGE SCALE GENOMIC DNA]</scope>
    <source>
        <strain evidence="3">cv. HN1</strain>
        <tissue evidence="2">Leaves</tissue>
    </source>
</reference>
<dbReference type="Proteomes" id="UP000316621">
    <property type="component" value="Chromosome 2"/>
</dbReference>